<dbReference type="PANTHER" id="PTHR43628:SF1">
    <property type="entry name" value="CHITIN SYNTHASE REGULATORY FACTOR 2-RELATED"/>
    <property type="match status" value="1"/>
</dbReference>
<proteinExistence type="predicted"/>
<dbReference type="InterPro" id="IPR052945">
    <property type="entry name" value="Mitotic_Regulator"/>
</dbReference>
<sequence>PVHPANHSSQARVREPSSSSSSSSTPVRPYARMKGLKKLFKRFRLGAAPVEKNSSAAAPAGVRRPVPGAGGPTALRSSSDSLSQGFRPEEAPPSPEGSGKKRRAKKKTKGSGGGSKAKVAPALRRLLATSKPKASSPASLLQEHRDALRAGFVPPRLLRVGFEHLVGEMPAPAAAASEAPPSDAASPGPAPALLLPPSLASRKSLHAAARTARSGAGAGAEGAGGPASFRAVSANSTTAKATRTMLDIAAEAAATDETVRLAIDHLESGEVEKAFEQLILAAEKGSPLGLFLFGISLRHGWGCDPDPPRAINYLRRAAETSALELDQQLKQSKDAPGQNTFAVSAARSELVLSIYELGISFANGLGVEKDTRVAAYYFEIAATLGDADAQNDVARMYEHGIGVKKDM</sequence>
<evidence type="ECO:0008006" key="4">
    <source>
        <dbReference type="Google" id="ProtNLM"/>
    </source>
</evidence>
<dbReference type="GO" id="GO:0010972">
    <property type="term" value="P:negative regulation of G2/M transition of mitotic cell cycle"/>
    <property type="evidence" value="ECO:0007669"/>
    <property type="project" value="TreeGrafter"/>
</dbReference>
<dbReference type="AlphaFoldDB" id="A0A8H7ZNA4"/>
<feature type="compositionally biased region" description="Low complexity" evidence="1">
    <location>
        <begin position="173"/>
        <end position="215"/>
    </location>
</feature>
<feature type="compositionally biased region" description="Polar residues" evidence="1">
    <location>
        <begin position="1"/>
        <end position="11"/>
    </location>
</feature>
<feature type="compositionally biased region" description="Gly residues" evidence="1">
    <location>
        <begin position="216"/>
        <end position="225"/>
    </location>
</feature>
<dbReference type="GO" id="GO:0032153">
    <property type="term" value="C:cell division site"/>
    <property type="evidence" value="ECO:0007669"/>
    <property type="project" value="TreeGrafter"/>
</dbReference>
<feature type="compositionally biased region" description="Polar residues" evidence="1">
    <location>
        <begin position="75"/>
        <end position="84"/>
    </location>
</feature>
<evidence type="ECO:0000313" key="2">
    <source>
        <dbReference type="EMBL" id="KAG5456536.1"/>
    </source>
</evidence>
<name>A0A8H7ZNA4_9FUNG</name>
<dbReference type="Proteomes" id="UP000673691">
    <property type="component" value="Unassembled WGS sequence"/>
</dbReference>
<reference evidence="2 3" key="1">
    <citation type="journal article" name="Sci. Rep.">
        <title>Genome-scale phylogenetic analyses confirm Olpidium as the closest living zoosporic fungus to the non-flagellated, terrestrial fungi.</title>
        <authorList>
            <person name="Chang Y."/>
            <person name="Rochon D."/>
            <person name="Sekimoto S."/>
            <person name="Wang Y."/>
            <person name="Chovatia M."/>
            <person name="Sandor L."/>
            <person name="Salamov A."/>
            <person name="Grigoriev I.V."/>
            <person name="Stajich J.E."/>
            <person name="Spatafora J.W."/>
        </authorList>
    </citation>
    <scope>NUCLEOTIDE SEQUENCE [LARGE SCALE GENOMIC DNA]</scope>
    <source>
        <strain evidence="2">S191</strain>
    </source>
</reference>
<gene>
    <name evidence="2" type="ORF">BJ554DRAFT_3698</name>
</gene>
<organism evidence="2 3">
    <name type="scientific">Olpidium bornovanus</name>
    <dbReference type="NCBI Taxonomy" id="278681"/>
    <lineage>
        <taxon>Eukaryota</taxon>
        <taxon>Fungi</taxon>
        <taxon>Fungi incertae sedis</taxon>
        <taxon>Olpidiomycota</taxon>
        <taxon>Olpidiomycotina</taxon>
        <taxon>Olpidiomycetes</taxon>
        <taxon>Olpidiales</taxon>
        <taxon>Olpidiaceae</taxon>
        <taxon>Olpidium</taxon>
    </lineage>
</organism>
<protein>
    <recommendedName>
        <fullName evidence="4">Sel1-like protein</fullName>
    </recommendedName>
</protein>
<dbReference type="Gene3D" id="1.25.40.10">
    <property type="entry name" value="Tetratricopeptide repeat domain"/>
    <property type="match status" value="1"/>
</dbReference>
<comment type="caution">
    <text evidence="2">The sequence shown here is derived from an EMBL/GenBank/DDBJ whole genome shotgun (WGS) entry which is preliminary data.</text>
</comment>
<feature type="non-terminal residue" evidence="2">
    <location>
        <position position="1"/>
    </location>
</feature>
<feature type="non-terminal residue" evidence="2">
    <location>
        <position position="407"/>
    </location>
</feature>
<dbReference type="SUPFAM" id="SSF81901">
    <property type="entry name" value="HCP-like"/>
    <property type="match status" value="1"/>
</dbReference>
<dbReference type="InterPro" id="IPR011990">
    <property type="entry name" value="TPR-like_helical_dom_sf"/>
</dbReference>
<dbReference type="EMBL" id="JAEFCI010011580">
    <property type="protein sequence ID" value="KAG5456536.1"/>
    <property type="molecule type" value="Genomic_DNA"/>
</dbReference>
<feature type="region of interest" description="Disordered" evidence="1">
    <location>
        <begin position="173"/>
        <end position="227"/>
    </location>
</feature>
<feature type="compositionally biased region" description="Low complexity" evidence="1">
    <location>
        <begin position="56"/>
        <end position="67"/>
    </location>
</feature>
<dbReference type="InterPro" id="IPR006597">
    <property type="entry name" value="Sel1-like"/>
</dbReference>
<evidence type="ECO:0000256" key="1">
    <source>
        <dbReference type="SAM" id="MobiDB-lite"/>
    </source>
</evidence>
<dbReference type="SMART" id="SM00671">
    <property type="entry name" value="SEL1"/>
    <property type="match status" value="2"/>
</dbReference>
<dbReference type="OrthoDB" id="2148946at2759"/>
<feature type="region of interest" description="Disordered" evidence="1">
    <location>
        <begin position="1"/>
        <end position="33"/>
    </location>
</feature>
<feature type="compositionally biased region" description="Basic residues" evidence="1">
    <location>
        <begin position="100"/>
        <end position="109"/>
    </location>
</feature>
<evidence type="ECO:0000313" key="3">
    <source>
        <dbReference type="Proteomes" id="UP000673691"/>
    </source>
</evidence>
<accession>A0A8H7ZNA4</accession>
<feature type="region of interest" description="Disordered" evidence="1">
    <location>
        <begin position="48"/>
        <end position="122"/>
    </location>
</feature>
<dbReference type="PANTHER" id="PTHR43628">
    <property type="entry name" value="ACTIVATOR OF C KINASE PROTEIN 1-RELATED"/>
    <property type="match status" value="1"/>
</dbReference>
<keyword evidence="3" id="KW-1185">Reference proteome</keyword>
<dbReference type="Pfam" id="PF08238">
    <property type="entry name" value="Sel1"/>
    <property type="match status" value="3"/>
</dbReference>